<keyword evidence="3" id="KW-1185">Reference proteome</keyword>
<dbReference type="OrthoDB" id="9802901at2"/>
<evidence type="ECO:0000256" key="1">
    <source>
        <dbReference type="SAM" id="MobiDB-lite"/>
    </source>
</evidence>
<dbReference type="AlphaFoldDB" id="A0A024HF74"/>
<dbReference type="RefSeq" id="WP_043250870.1">
    <property type="nucleotide sequence ID" value="NZ_HG322950.1"/>
</dbReference>
<proteinExistence type="predicted"/>
<feature type="region of interest" description="Disordered" evidence="1">
    <location>
        <begin position="1"/>
        <end position="22"/>
    </location>
</feature>
<evidence type="ECO:0000313" key="2">
    <source>
        <dbReference type="EMBL" id="CDF83137.1"/>
    </source>
</evidence>
<organism evidence="2 3">
    <name type="scientific">Pseudomonas knackmussii (strain DSM 6978 / CCUG 54928 / LMG 23759 / B13)</name>
    <dbReference type="NCBI Taxonomy" id="1301098"/>
    <lineage>
        <taxon>Bacteria</taxon>
        <taxon>Pseudomonadati</taxon>
        <taxon>Pseudomonadota</taxon>
        <taxon>Gammaproteobacteria</taxon>
        <taxon>Pseudomonadales</taxon>
        <taxon>Pseudomonadaceae</taxon>
        <taxon>Pseudomonas</taxon>
    </lineage>
</organism>
<dbReference type="HOGENOM" id="CLU_1667895_0_0_6"/>
<gene>
    <name evidence="2" type="ORF">PKB_1779</name>
</gene>
<dbReference type="EMBL" id="HG322950">
    <property type="protein sequence ID" value="CDF83137.1"/>
    <property type="molecule type" value="Genomic_DNA"/>
</dbReference>
<reference evidence="2 3" key="2">
    <citation type="submission" date="2014-05" db="EMBL/GenBank/DDBJ databases">
        <title>Genome sequence of the 3-chlorobenzoate degrading bacterium Pseudomonas knackmussii B13 shows multiple evidence for horizontal gene transfer.</title>
        <authorList>
            <person name="Miyazaki R."/>
            <person name="Bertelli C."/>
            <person name="Falquet L."/>
            <person name="Robinson-Rechavi M."/>
            <person name="Gharib W."/>
            <person name="Roy S."/>
            <person name="Van der Meer J.R."/>
        </authorList>
    </citation>
    <scope>NUCLEOTIDE SEQUENCE [LARGE SCALE GENOMIC DNA]</scope>
    <source>
        <strain evidence="2 3">B13</strain>
    </source>
</reference>
<sequence length="158" mass="18065">MKKVQKGQKLPEPHPHIGLYTHAPAERSPHGWPLCVYCGQPADALDHQPPLSRVDDYQKLYLEREQYWQVKACKPCCELLGDDLQKDIFVRIEALKYRLQRTLRRHDAALSWADDDLAELGHSLRSKVSVSAAVVSATQPRIDYQGGLRLLREAARRT</sequence>
<dbReference type="PATRIC" id="fig|1301098.3.peg.1773"/>
<dbReference type="KEGG" id="pkc:PKB_1779"/>
<dbReference type="Proteomes" id="UP000025241">
    <property type="component" value="Chromosome I"/>
</dbReference>
<evidence type="ECO:0000313" key="3">
    <source>
        <dbReference type="Proteomes" id="UP000025241"/>
    </source>
</evidence>
<accession>A0A024HF74</accession>
<name>A0A024HF74_PSEKB</name>
<reference evidence="2 3" key="1">
    <citation type="submission" date="2013-03" db="EMBL/GenBank/DDBJ databases">
        <authorList>
            <person name="Linke B."/>
        </authorList>
    </citation>
    <scope>NUCLEOTIDE SEQUENCE [LARGE SCALE GENOMIC DNA]</scope>
    <source>
        <strain evidence="2 3">B13</strain>
    </source>
</reference>
<protein>
    <submittedName>
        <fullName evidence="2">Uncharacterized protein</fullName>
    </submittedName>
</protein>